<dbReference type="AlphaFoldDB" id="A0AAV3ZWU5"/>
<dbReference type="Proteomes" id="UP000735302">
    <property type="component" value="Unassembled WGS sequence"/>
</dbReference>
<sequence>MRKEDLKVAQLTFSQDLHTKIFKESHCPFEESSTICIRNEWKTRKQQGRSRVTGSQLPFPAPKVSLKQLKLDQLKLKYIKDMLKFTIVQNREYYKALGVKN</sequence>
<keyword evidence="2" id="KW-1185">Reference proteome</keyword>
<organism evidence="1 2">
    <name type="scientific">Plakobranchus ocellatus</name>
    <dbReference type="NCBI Taxonomy" id="259542"/>
    <lineage>
        <taxon>Eukaryota</taxon>
        <taxon>Metazoa</taxon>
        <taxon>Spiralia</taxon>
        <taxon>Lophotrochozoa</taxon>
        <taxon>Mollusca</taxon>
        <taxon>Gastropoda</taxon>
        <taxon>Heterobranchia</taxon>
        <taxon>Euthyneura</taxon>
        <taxon>Panpulmonata</taxon>
        <taxon>Sacoglossa</taxon>
        <taxon>Placobranchoidea</taxon>
        <taxon>Plakobranchidae</taxon>
        <taxon>Plakobranchus</taxon>
    </lineage>
</organism>
<comment type="caution">
    <text evidence="1">The sequence shown here is derived from an EMBL/GenBank/DDBJ whole genome shotgun (WGS) entry which is preliminary data.</text>
</comment>
<accession>A0AAV3ZWU5</accession>
<proteinExistence type="predicted"/>
<evidence type="ECO:0000313" key="2">
    <source>
        <dbReference type="Proteomes" id="UP000735302"/>
    </source>
</evidence>
<evidence type="ECO:0000313" key="1">
    <source>
        <dbReference type="EMBL" id="GFN98907.1"/>
    </source>
</evidence>
<dbReference type="EMBL" id="BLXT01002902">
    <property type="protein sequence ID" value="GFN98907.1"/>
    <property type="molecule type" value="Genomic_DNA"/>
</dbReference>
<gene>
    <name evidence="1" type="ORF">PoB_002541300</name>
</gene>
<reference evidence="1 2" key="1">
    <citation type="journal article" date="2021" name="Elife">
        <title>Chloroplast acquisition without the gene transfer in kleptoplastic sea slugs, Plakobranchus ocellatus.</title>
        <authorList>
            <person name="Maeda T."/>
            <person name="Takahashi S."/>
            <person name="Yoshida T."/>
            <person name="Shimamura S."/>
            <person name="Takaki Y."/>
            <person name="Nagai Y."/>
            <person name="Toyoda A."/>
            <person name="Suzuki Y."/>
            <person name="Arimoto A."/>
            <person name="Ishii H."/>
            <person name="Satoh N."/>
            <person name="Nishiyama T."/>
            <person name="Hasebe M."/>
            <person name="Maruyama T."/>
            <person name="Minagawa J."/>
            <person name="Obokata J."/>
            <person name="Shigenobu S."/>
        </authorList>
    </citation>
    <scope>NUCLEOTIDE SEQUENCE [LARGE SCALE GENOMIC DNA]</scope>
</reference>
<name>A0AAV3ZWU5_9GAST</name>
<protein>
    <submittedName>
        <fullName evidence="1">Uncharacterized protein</fullName>
    </submittedName>
</protein>